<proteinExistence type="predicted"/>
<dbReference type="InParanoid" id="W7X676"/>
<organism evidence="2 3">
    <name type="scientific">Tetrahymena thermophila (strain SB210)</name>
    <dbReference type="NCBI Taxonomy" id="312017"/>
    <lineage>
        <taxon>Eukaryota</taxon>
        <taxon>Sar</taxon>
        <taxon>Alveolata</taxon>
        <taxon>Ciliophora</taxon>
        <taxon>Intramacronucleata</taxon>
        <taxon>Oligohymenophorea</taxon>
        <taxon>Hymenostomatida</taxon>
        <taxon>Tetrahymenina</taxon>
        <taxon>Tetrahymenidae</taxon>
        <taxon>Tetrahymena</taxon>
    </lineage>
</organism>
<dbReference type="GeneID" id="24436910"/>
<dbReference type="AlphaFoldDB" id="W7X676"/>
<reference evidence="3" key="1">
    <citation type="journal article" date="2006" name="PLoS Biol.">
        <title>Macronuclear genome sequence of the ciliate Tetrahymena thermophila, a model eukaryote.</title>
        <authorList>
            <person name="Eisen J.A."/>
            <person name="Coyne R.S."/>
            <person name="Wu M."/>
            <person name="Wu D."/>
            <person name="Thiagarajan M."/>
            <person name="Wortman J.R."/>
            <person name="Badger J.H."/>
            <person name="Ren Q."/>
            <person name="Amedeo P."/>
            <person name="Jones K.M."/>
            <person name="Tallon L.J."/>
            <person name="Delcher A.L."/>
            <person name="Salzberg S.L."/>
            <person name="Silva J.C."/>
            <person name="Haas B.J."/>
            <person name="Majoros W.H."/>
            <person name="Farzad M."/>
            <person name="Carlton J.M."/>
            <person name="Smith R.K. Jr."/>
            <person name="Garg J."/>
            <person name="Pearlman R.E."/>
            <person name="Karrer K.M."/>
            <person name="Sun L."/>
            <person name="Manning G."/>
            <person name="Elde N.C."/>
            <person name="Turkewitz A.P."/>
            <person name="Asai D.J."/>
            <person name="Wilkes D.E."/>
            <person name="Wang Y."/>
            <person name="Cai H."/>
            <person name="Collins K."/>
            <person name="Stewart B.A."/>
            <person name="Lee S.R."/>
            <person name="Wilamowska K."/>
            <person name="Weinberg Z."/>
            <person name="Ruzzo W.L."/>
            <person name="Wloga D."/>
            <person name="Gaertig J."/>
            <person name="Frankel J."/>
            <person name="Tsao C.-C."/>
            <person name="Gorovsky M.A."/>
            <person name="Keeling P.J."/>
            <person name="Waller R.F."/>
            <person name="Patron N.J."/>
            <person name="Cherry J.M."/>
            <person name="Stover N.A."/>
            <person name="Krieger C.J."/>
            <person name="del Toro C."/>
            <person name="Ryder H.F."/>
            <person name="Williamson S.C."/>
            <person name="Barbeau R.A."/>
            <person name="Hamilton E.P."/>
            <person name="Orias E."/>
        </authorList>
    </citation>
    <scope>NUCLEOTIDE SEQUENCE [LARGE SCALE GENOMIC DNA]</scope>
    <source>
        <strain evidence="3">SB210</strain>
    </source>
</reference>
<evidence type="ECO:0000313" key="3">
    <source>
        <dbReference type="Proteomes" id="UP000009168"/>
    </source>
</evidence>
<gene>
    <name evidence="2" type="ORF">TTHERM_000035398</name>
</gene>
<evidence type="ECO:0000313" key="2">
    <source>
        <dbReference type="EMBL" id="EWS74870.1"/>
    </source>
</evidence>
<dbReference type="KEGG" id="tet:TTHERM_000035398"/>
<keyword evidence="3" id="KW-1185">Reference proteome</keyword>
<evidence type="ECO:0008006" key="4">
    <source>
        <dbReference type="Google" id="ProtNLM"/>
    </source>
</evidence>
<sequence>MKNQISLKIFLLFLGLVCNLSSGQQSCSAATTQQTCLNKADCQWNLNSSQSSCQNLNLQCSLLTQSQCTGVCTLNNAKGSCIQIQNLGCSVLNPTQCNQNSMCVLNGQVCSDRNYNCASNDRAGCLTQQGICYWQQTAAGTCVNTITCTGKTQQDCNNNQSNCQWVIGGSCGSKNINIISSTSSYLIQFSLQLLISLLILIITI</sequence>
<name>W7X676_TETTS</name>
<dbReference type="Proteomes" id="UP000009168">
    <property type="component" value="Unassembled WGS sequence"/>
</dbReference>
<keyword evidence="1" id="KW-0732">Signal</keyword>
<feature type="signal peptide" evidence="1">
    <location>
        <begin position="1"/>
        <end position="23"/>
    </location>
</feature>
<dbReference type="RefSeq" id="XP_012652583.1">
    <property type="nucleotide sequence ID" value="XM_012797129.1"/>
</dbReference>
<evidence type="ECO:0000256" key="1">
    <source>
        <dbReference type="SAM" id="SignalP"/>
    </source>
</evidence>
<dbReference type="EMBL" id="GG662720">
    <property type="protein sequence ID" value="EWS74870.1"/>
    <property type="molecule type" value="Genomic_DNA"/>
</dbReference>
<feature type="chain" id="PRO_5004906482" description="Transmembrane protein" evidence="1">
    <location>
        <begin position="24"/>
        <end position="204"/>
    </location>
</feature>
<protein>
    <recommendedName>
        <fullName evidence="4">Transmembrane protein</fullName>
    </recommendedName>
</protein>
<accession>W7X676</accession>